<organism evidence="1 2">
    <name type="scientific">Phocaeicola vulgatus</name>
    <name type="common">Bacteroides vulgatus</name>
    <dbReference type="NCBI Taxonomy" id="821"/>
    <lineage>
        <taxon>Bacteria</taxon>
        <taxon>Pseudomonadati</taxon>
        <taxon>Bacteroidota</taxon>
        <taxon>Bacteroidia</taxon>
        <taxon>Bacteroidales</taxon>
        <taxon>Bacteroidaceae</taxon>
        <taxon>Phocaeicola</taxon>
    </lineage>
</organism>
<proteinExistence type="predicted"/>
<name>A0A7Y6UCA2_PHOVU</name>
<sequence length="92" mass="10795">RLGGDWNNFDFNLFFDGTVGNKIYNYPRYRLESGNFNGNYSTTLANSWRPDNQNTDMPRFSVTDGADNKWAYTDRWLEDGSYIRLKTLDIGY</sequence>
<evidence type="ECO:0000313" key="2">
    <source>
        <dbReference type="Proteomes" id="UP000524321"/>
    </source>
</evidence>
<dbReference type="RefSeq" id="WP_176351050.1">
    <property type="nucleotide sequence ID" value="NZ_JABWDJ010000799.1"/>
</dbReference>
<dbReference type="AlphaFoldDB" id="A0A7Y6UCA2"/>
<accession>A0A7Y6UCA2</accession>
<dbReference type="Proteomes" id="UP000524321">
    <property type="component" value="Unassembled WGS sequence"/>
</dbReference>
<comment type="caution">
    <text evidence="1">The sequence shown here is derived from an EMBL/GenBank/DDBJ whole genome shotgun (WGS) entry which is preliminary data.</text>
</comment>
<feature type="non-terminal residue" evidence="1">
    <location>
        <position position="1"/>
    </location>
</feature>
<feature type="non-terminal residue" evidence="1">
    <location>
        <position position="92"/>
    </location>
</feature>
<dbReference type="EMBL" id="JABWDJ010000799">
    <property type="protein sequence ID" value="NVB76724.1"/>
    <property type="molecule type" value="Genomic_DNA"/>
</dbReference>
<evidence type="ECO:0008006" key="3">
    <source>
        <dbReference type="Google" id="ProtNLM"/>
    </source>
</evidence>
<reference evidence="1 2" key="1">
    <citation type="submission" date="2020-04" db="EMBL/GenBank/DDBJ databases">
        <authorList>
            <person name="Pieper L."/>
        </authorList>
    </citation>
    <scope>NUCLEOTIDE SEQUENCE [LARGE SCALE GENOMIC DNA]</scope>
    <source>
        <strain evidence="1 2">B33</strain>
    </source>
</reference>
<evidence type="ECO:0000313" key="1">
    <source>
        <dbReference type="EMBL" id="NVB76724.1"/>
    </source>
</evidence>
<protein>
    <recommendedName>
        <fullName evidence="3">SusC/RagA family TonB-linked outer membrane protein</fullName>
    </recommendedName>
</protein>
<gene>
    <name evidence="1" type="ORF">HUV05_25150</name>
</gene>
<reference evidence="1 2" key="2">
    <citation type="submission" date="2020-07" db="EMBL/GenBank/DDBJ databases">
        <title>Bacterial metabolism rescues the inhibition of intestinal drug absorption by food and drug additives.</title>
        <authorList>
            <person name="Zou L."/>
            <person name="Spanogiannopoulos P."/>
            <person name="Chien H.-C."/>
            <person name="Pieper L.M."/>
            <person name="Cai W."/>
            <person name="Khuri N."/>
            <person name="Pottel J."/>
            <person name="Vora B."/>
            <person name="Ni Z."/>
            <person name="Tsakalozou E."/>
            <person name="Zhang W."/>
            <person name="Shoichet B.K."/>
            <person name="Giacomini K.M."/>
            <person name="Turnbaugh P.J."/>
        </authorList>
    </citation>
    <scope>NUCLEOTIDE SEQUENCE [LARGE SCALE GENOMIC DNA]</scope>
    <source>
        <strain evidence="1 2">B33</strain>
    </source>
</reference>